<feature type="compositionally biased region" description="Polar residues" evidence="1">
    <location>
        <begin position="48"/>
        <end position="57"/>
    </location>
</feature>
<name>A0A0D0DIF1_9AGAM</name>
<protein>
    <submittedName>
        <fullName evidence="2">Uncharacterized protein</fullName>
    </submittedName>
</protein>
<dbReference type="HOGENOM" id="CLU_2997133_0_0_1"/>
<reference evidence="3" key="2">
    <citation type="submission" date="2015-01" db="EMBL/GenBank/DDBJ databases">
        <title>Evolutionary Origins and Diversification of the Mycorrhizal Mutualists.</title>
        <authorList>
            <consortium name="DOE Joint Genome Institute"/>
            <consortium name="Mycorrhizal Genomics Consortium"/>
            <person name="Kohler A."/>
            <person name="Kuo A."/>
            <person name="Nagy L.G."/>
            <person name="Floudas D."/>
            <person name="Copeland A."/>
            <person name="Barry K.W."/>
            <person name="Cichocki N."/>
            <person name="Veneault-Fourrey C."/>
            <person name="LaButti K."/>
            <person name="Lindquist E.A."/>
            <person name="Lipzen A."/>
            <person name="Lundell T."/>
            <person name="Morin E."/>
            <person name="Murat C."/>
            <person name="Riley R."/>
            <person name="Ohm R."/>
            <person name="Sun H."/>
            <person name="Tunlid A."/>
            <person name="Henrissat B."/>
            <person name="Grigoriev I.V."/>
            <person name="Hibbett D.S."/>
            <person name="Martin F."/>
        </authorList>
    </citation>
    <scope>NUCLEOTIDE SEQUENCE [LARGE SCALE GENOMIC DNA]</scope>
    <source>
        <strain evidence="3">Ve08.2h10</strain>
    </source>
</reference>
<feature type="region of interest" description="Disordered" evidence="1">
    <location>
        <begin position="25"/>
        <end position="57"/>
    </location>
</feature>
<keyword evidence="3" id="KW-1185">Reference proteome</keyword>
<dbReference type="AlphaFoldDB" id="A0A0D0DIF1"/>
<evidence type="ECO:0000313" key="2">
    <source>
        <dbReference type="EMBL" id="KIK98107.1"/>
    </source>
</evidence>
<reference evidence="2 3" key="1">
    <citation type="submission" date="2014-04" db="EMBL/GenBank/DDBJ databases">
        <authorList>
            <consortium name="DOE Joint Genome Institute"/>
            <person name="Kuo A."/>
            <person name="Kohler A."/>
            <person name="Jargeat P."/>
            <person name="Nagy L.G."/>
            <person name="Floudas D."/>
            <person name="Copeland A."/>
            <person name="Barry K.W."/>
            <person name="Cichocki N."/>
            <person name="Veneault-Fourrey C."/>
            <person name="LaButti K."/>
            <person name="Lindquist E.A."/>
            <person name="Lipzen A."/>
            <person name="Lundell T."/>
            <person name="Morin E."/>
            <person name="Murat C."/>
            <person name="Sun H."/>
            <person name="Tunlid A."/>
            <person name="Henrissat B."/>
            <person name="Grigoriev I.V."/>
            <person name="Hibbett D.S."/>
            <person name="Martin F."/>
            <person name="Nordberg H.P."/>
            <person name="Cantor M.N."/>
            <person name="Hua S.X."/>
        </authorList>
    </citation>
    <scope>NUCLEOTIDE SEQUENCE [LARGE SCALE GENOMIC DNA]</scope>
    <source>
        <strain evidence="2 3">Ve08.2h10</strain>
    </source>
</reference>
<dbReference type="EMBL" id="KN824906">
    <property type="protein sequence ID" value="KIK98107.1"/>
    <property type="molecule type" value="Genomic_DNA"/>
</dbReference>
<gene>
    <name evidence="2" type="ORF">PAXRUDRAFT_824237</name>
</gene>
<evidence type="ECO:0000256" key="1">
    <source>
        <dbReference type="SAM" id="MobiDB-lite"/>
    </source>
</evidence>
<organism evidence="2 3">
    <name type="scientific">Paxillus rubicundulus Ve08.2h10</name>
    <dbReference type="NCBI Taxonomy" id="930991"/>
    <lineage>
        <taxon>Eukaryota</taxon>
        <taxon>Fungi</taxon>
        <taxon>Dikarya</taxon>
        <taxon>Basidiomycota</taxon>
        <taxon>Agaricomycotina</taxon>
        <taxon>Agaricomycetes</taxon>
        <taxon>Agaricomycetidae</taxon>
        <taxon>Boletales</taxon>
        <taxon>Paxilineae</taxon>
        <taxon>Paxillaceae</taxon>
        <taxon>Paxillus</taxon>
    </lineage>
</organism>
<evidence type="ECO:0000313" key="3">
    <source>
        <dbReference type="Proteomes" id="UP000054538"/>
    </source>
</evidence>
<accession>A0A0D0DIF1</accession>
<dbReference type="Proteomes" id="UP000054538">
    <property type="component" value="Unassembled WGS sequence"/>
</dbReference>
<sequence length="57" mass="6249">MNGMVPGSCITQSTLWGCHGHRDVFVQRDPPLPSHGHPPWGSTRETNDSNITATNLH</sequence>
<dbReference type="InParanoid" id="A0A0D0DIF1"/>
<proteinExistence type="predicted"/>